<dbReference type="InterPro" id="IPR035984">
    <property type="entry name" value="Acyl-CoA-binding_sf"/>
</dbReference>
<dbReference type="Ensembl" id="ENSTGET00000027791.1">
    <property type="protein sequence ID" value="ENSTGEP00000023286.1"/>
    <property type="gene ID" value="ENSTGEG00000018857.1"/>
</dbReference>
<dbReference type="InterPro" id="IPR000582">
    <property type="entry name" value="Acyl-CoA-binding_protein"/>
</dbReference>
<proteinExistence type="predicted"/>
<dbReference type="SUPFAM" id="SSF47027">
    <property type="entry name" value="Acyl-CoA binding protein"/>
    <property type="match status" value="1"/>
</dbReference>
<keyword evidence="4" id="KW-1185">Reference proteome</keyword>
<evidence type="ECO:0000256" key="1">
    <source>
        <dbReference type="ARBA" id="ARBA00023121"/>
    </source>
</evidence>
<evidence type="ECO:0000313" key="3">
    <source>
        <dbReference type="Ensembl" id="ENSTGEP00000023286.1"/>
    </source>
</evidence>
<name>A0A8D2FMT1_THEGE</name>
<dbReference type="Proteomes" id="UP000694411">
    <property type="component" value="Chromosome 20"/>
</dbReference>
<sequence>MKDQIIIKEFWIKNNHYSFKCVAELSEREEGSARTEAAVWPPPPWHCKLINKAAEDVRKLQTRPDDGSELRKPCGLNKQAIIGDINIEYPGMLDLKSKAKWEAWNLHKGLSKEDAMNVSISKAKELIEKQGAKNTVYEKIFRPVAVAHTCNPNTLVG</sequence>
<evidence type="ECO:0000313" key="4">
    <source>
        <dbReference type="Proteomes" id="UP000694411"/>
    </source>
</evidence>
<accession>A0A8D2FMT1</accession>
<protein>
    <recommendedName>
        <fullName evidence="2">ACB domain-containing protein</fullName>
    </recommendedName>
</protein>
<dbReference type="Gene3D" id="1.20.80.10">
    <property type="match status" value="1"/>
</dbReference>
<dbReference type="PROSITE" id="PS51228">
    <property type="entry name" value="ACB_2"/>
    <property type="match status" value="1"/>
</dbReference>
<keyword evidence="1" id="KW-0446">Lipid-binding</keyword>
<dbReference type="PRINTS" id="PR00689">
    <property type="entry name" value="ACOABINDINGP"/>
</dbReference>
<evidence type="ECO:0000259" key="2">
    <source>
        <dbReference type="PROSITE" id="PS51228"/>
    </source>
</evidence>
<dbReference type="PANTHER" id="PTHR23310">
    <property type="entry name" value="ACYL-COA-BINDING PROTEIN, ACBP"/>
    <property type="match status" value="1"/>
</dbReference>
<organism evidence="3 4">
    <name type="scientific">Theropithecus gelada</name>
    <name type="common">Gelada baboon</name>
    <dbReference type="NCBI Taxonomy" id="9565"/>
    <lineage>
        <taxon>Eukaryota</taxon>
        <taxon>Metazoa</taxon>
        <taxon>Chordata</taxon>
        <taxon>Craniata</taxon>
        <taxon>Vertebrata</taxon>
        <taxon>Euteleostomi</taxon>
        <taxon>Mammalia</taxon>
        <taxon>Eutheria</taxon>
        <taxon>Euarchontoglires</taxon>
        <taxon>Primates</taxon>
        <taxon>Haplorrhini</taxon>
        <taxon>Catarrhini</taxon>
        <taxon>Cercopithecidae</taxon>
        <taxon>Cercopithecinae</taxon>
        <taxon>Theropithecus</taxon>
    </lineage>
</organism>
<dbReference type="PANTHER" id="PTHR23310:SF51">
    <property type="entry name" value="ACYL-COA-BINDING DOMAIN-CONTAINING PROTEIN 7"/>
    <property type="match status" value="1"/>
</dbReference>
<reference evidence="3" key="3">
    <citation type="submission" date="2025-09" db="UniProtKB">
        <authorList>
            <consortium name="Ensembl"/>
        </authorList>
    </citation>
    <scope>IDENTIFICATION</scope>
</reference>
<reference evidence="3" key="2">
    <citation type="submission" date="2025-08" db="UniProtKB">
        <authorList>
            <consortium name="Ensembl"/>
        </authorList>
    </citation>
    <scope>IDENTIFICATION</scope>
</reference>
<reference evidence="3" key="1">
    <citation type="submission" date="2018-05" db="EMBL/GenBank/DDBJ databases">
        <title>Whole genome of Theropithecus gelada.</title>
        <authorList>
            <person name="Chiou K.L."/>
            <person name="Snyder-Mackler N."/>
        </authorList>
    </citation>
    <scope>NUCLEOTIDE SEQUENCE [LARGE SCALE GENOMIC DNA]</scope>
</reference>
<feature type="domain" description="ACB" evidence="2">
    <location>
        <begin position="46"/>
        <end position="132"/>
    </location>
</feature>
<dbReference type="InterPro" id="IPR014352">
    <property type="entry name" value="FERM/acyl-CoA-bd_prot_sf"/>
</dbReference>
<dbReference type="AlphaFoldDB" id="A0A8D2FMT1"/>
<dbReference type="Pfam" id="PF00887">
    <property type="entry name" value="ACBP"/>
    <property type="match status" value="1"/>
</dbReference>
<dbReference type="GO" id="GO:0006631">
    <property type="term" value="P:fatty acid metabolic process"/>
    <property type="evidence" value="ECO:0007669"/>
    <property type="project" value="TreeGrafter"/>
</dbReference>
<dbReference type="GO" id="GO:0000062">
    <property type="term" value="F:fatty-acyl-CoA binding"/>
    <property type="evidence" value="ECO:0007669"/>
    <property type="project" value="InterPro"/>
</dbReference>